<feature type="transmembrane region" description="Helical" evidence="1">
    <location>
        <begin position="80"/>
        <end position="97"/>
    </location>
</feature>
<reference evidence="2 3" key="1">
    <citation type="submission" date="2016-10" db="EMBL/GenBank/DDBJ databases">
        <title>Draft genome sequence of Coniochaeta ligniaria NRRL30616, a lignocellulolytic fungus for bioabatement of inhibitors in plant biomass hydrolysates.</title>
        <authorList>
            <consortium name="DOE Joint Genome Institute"/>
            <person name="Jimenez D.J."/>
            <person name="Hector R.E."/>
            <person name="Riley R."/>
            <person name="Sun H."/>
            <person name="Grigoriev I.V."/>
            <person name="Van Elsas J.D."/>
            <person name="Nichols N.N."/>
        </authorList>
    </citation>
    <scope>NUCLEOTIDE SEQUENCE [LARGE SCALE GENOMIC DNA]</scope>
    <source>
        <strain evidence="2 3">NRRL 30616</strain>
    </source>
</reference>
<keyword evidence="1" id="KW-1133">Transmembrane helix</keyword>
<dbReference type="OrthoDB" id="10619824at2759"/>
<accession>A0A1J7IZJ5</accession>
<keyword evidence="3" id="KW-1185">Reference proteome</keyword>
<sequence>MMLLICSAAANSVGVGGCESGAEDWRQLQDASQGKGHLLLDVLILASLINIAIHGWAMYTVAHILKKEKSSDDEPRAYPLWFRFGTVVVLGRLHVIASKKAIGSWWTSQPDAEEHMQ</sequence>
<dbReference type="AlphaFoldDB" id="A0A1J7IZJ5"/>
<keyword evidence="1" id="KW-0472">Membrane</keyword>
<gene>
    <name evidence="2" type="ORF">CONLIGDRAFT_676985</name>
</gene>
<keyword evidence="1" id="KW-0812">Transmembrane</keyword>
<evidence type="ECO:0000256" key="1">
    <source>
        <dbReference type="SAM" id="Phobius"/>
    </source>
</evidence>
<dbReference type="EMBL" id="KV875094">
    <property type="protein sequence ID" value="OIW33183.1"/>
    <property type="molecule type" value="Genomic_DNA"/>
</dbReference>
<protein>
    <submittedName>
        <fullName evidence="2">Uncharacterized protein</fullName>
    </submittedName>
</protein>
<evidence type="ECO:0000313" key="2">
    <source>
        <dbReference type="EMBL" id="OIW33183.1"/>
    </source>
</evidence>
<name>A0A1J7IZJ5_9PEZI</name>
<feature type="transmembrane region" description="Helical" evidence="1">
    <location>
        <begin position="38"/>
        <end position="59"/>
    </location>
</feature>
<proteinExistence type="predicted"/>
<organism evidence="2 3">
    <name type="scientific">Coniochaeta ligniaria NRRL 30616</name>
    <dbReference type="NCBI Taxonomy" id="1408157"/>
    <lineage>
        <taxon>Eukaryota</taxon>
        <taxon>Fungi</taxon>
        <taxon>Dikarya</taxon>
        <taxon>Ascomycota</taxon>
        <taxon>Pezizomycotina</taxon>
        <taxon>Sordariomycetes</taxon>
        <taxon>Sordariomycetidae</taxon>
        <taxon>Coniochaetales</taxon>
        <taxon>Coniochaetaceae</taxon>
        <taxon>Coniochaeta</taxon>
    </lineage>
</organism>
<evidence type="ECO:0000313" key="3">
    <source>
        <dbReference type="Proteomes" id="UP000182658"/>
    </source>
</evidence>
<dbReference type="Proteomes" id="UP000182658">
    <property type="component" value="Unassembled WGS sequence"/>
</dbReference>
<dbReference type="InParanoid" id="A0A1J7IZJ5"/>